<evidence type="ECO:0000313" key="3">
    <source>
        <dbReference type="Proteomes" id="UP001152799"/>
    </source>
</evidence>
<gene>
    <name evidence="2" type="ORF">CEUTPL_LOCUS5309</name>
</gene>
<dbReference type="AlphaFoldDB" id="A0A9N9MI20"/>
<accession>A0A9N9MI20</accession>
<dbReference type="Pfam" id="PF16012">
    <property type="entry name" value="DUF4780"/>
    <property type="match status" value="1"/>
</dbReference>
<feature type="domain" description="DUF4780" evidence="1">
    <location>
        <begin position="2"/>
        <end position="104"/>
    </location>
</feature>
<name>A0A9N9MI20_9CUCU</name>
<organism evidence="2 3">
    <name type="scientific">Ceutorhynchus assimilis</name>
    <name type="common">cabbage seed weevil</name>
    <dbReference type="NCBI Taxonomy" id="467358"/>
    <lineage>
        <taxon>Eukaryota</taxon>
        <taxon>Metazoa</taxon>
        <taxon>Ecdysozoa</taxon>
        <taxon>Arthropoda</taxon>
        <taxon>Hexapoda</taxon>
        <taxon>Insecta</taxon>
        <taxon>Pterygota</taxon>
        <taxon>Neoptera</taxon>
        <taxon>Endopterygota</taxon>
        <taxon>Coleoptera</taxon>
        <taxon>Polyphaga</taxon>
        <taxon>Cucujiformia</taxon>
        <taxon>Curculionidae</taxon>
        <taxon>Ceutorhynchinae</taxon>
        <taxon>Ceutorhynchus</taxon>
    </lineage>
</organism>
<evidence type="ECO:0000313" key="2">
    <source>
        <dbReference type="EMBL" id="CAG9764675.1"/>
    </source>
</evidence>
<dbReference type="EMBL" id="OU892278">
    <property type="protein sequence ID" value="CAG9764675.1"/>
    <property type="molecule type" value="Genomic_DNA"/>
</dbReference>
<keyword evidence="3" id="KW-1185">Reference proteome</keyword>
<dbReference type="OrthoDB" id="6764048at2759"/>
<dbReference type="InterPro" id="IPR031961">
    <property type="entry name" value="DUF4780"/>
</dbReference>
<protein>
    <recommendedName>
        <fullName evidence="1">DUF4780 domain-containing protein</fullName>
    </recommendedName>
</protein>
<proteinExistence type="predicted"/>
<evidence type="ECO:0000259" key="1">
    <source>
        <dbReference type="Pfam" id="PF16012"/>
    </source>
</evidence>
<dbReference type="Proteomes" id="UP001152799">
    <property type="component" value="Chromosome 2"/>
</dbReference>
<reference evidence="2" key="1">
    <citation type="submission" date="2022-01" db="EMBL/GenBank/DDBJ databases">
        <authorList>
            <person name="King R."/>
        </authorList>
    </citation>
    <scope>NUCLEOTIDE SEQUENCE</scope>
</reference>
<sequence>MICGNEATKNWLGQAMKGLGELWQGANLKSVETKRPLVLTFIPRAESVEKEVIRAPLSKQNREADWILKSKKAKKGLTLTYFIEEASFGANQFKVFYGLARLNFKVLRGLNGGDQSPSNKPAAMGKYDIALSRGKNAVNKELIYSKSTETPRACIGKD</sequence>